<dbReference type="AlphaFoldDB" id="A0A915IRA0"/>
<reference evidence="3" key="1">
    <citation type="submission" date="2022-11" db="UniProtKB">
        <authorList>
            <consortium name="WormBaseParasite"/>
        </authorList>
    </citation>
    <scope>IDENTIFICATION</scope>
</reference>
<feature type="region of interest" description="Disordered" evidence="1">
    <location>
        <begin position="1"/>
        <end position="33"/>
    </location>
</feature>
<protein>
    <submittedName>
        <fullName evidence="3">Uncharacterized protein</fullName>
    </submittedName>
</protein>
<evidence type="ECO:0000256" key="1">
    <source>
        <dbReference type="SAM" id="MobiDB-lite"/>
    </source>
</evidence>
<evidence type="ECO:0000313" key="3">
    <source>
        <dbReference type="WBParaSite" id="nRc.2.0.1.t15924-RA"/>
    </source>
</evidence>
<dbReference type="WBParaSite" id="nRc.2.0.1.t15924-RA">
    <property type="protein sequence ID" value="nRc.2.0.1.t15924-RA"/>
    <property type="gene ID" value="nRc.2.0.1.g15924"/>
</dbReference>
<feature type="compositionally biased region" description="Polar residues" evidence="1">
    <location>
        <begin position="24"/>
        <end position="33"/>
    </location>
</feature>
<accession>A0A915IRA0</accession>
<proteinExistence type="predicted"/>
<name>A0A915IRA0_ROMCU</name>
<evidence type="ECO:0000313" key="2">
    <source>
        <dbReference type="Proteomes" id="UP000887565"/>
    </source>
</evidence>
<dbReference type="Proteomes" id="UP000887565">
    <property type="component" value="Unplaced"/>
</dbReference>
<feature type="compositionally biased region" description="Basic and acidic residues" evidence="1">
    <location>
        <begin position="13"/>
        <end position="23"/>
    </location>
</feature>
<keyword evidence="2" id="KW-1185">Reference proteome</keyword>
<organism evidence="2 3">
    <name type="scientific">Romanomermis culicivorax</name>
    <name type="common">Nematode worm</name>
    <dbReference type="NCBI Taxonomy" id="13658"/>
    <lineage>
        <taxon>Eukaryota</taxon>
        <taxon>Metazoa</taxon>
        <taxon>Ecdysozoa</taxon>
        <taxon>Nematoda</taxon>
        <taxon>Enoplea</taxon>
        <taxon>Dorylaimia</taxon>
        <taxon>Mermithida</taxon>
        <taxon>Mermithoidea</taxon>
        <taxon>Mermithidae</taxon>
        <taxon>Romanomermis</taxon>
    </lineage>
</organism>
<sequence length="71" mass="8123">MEHLQQKNFTGIREGRPIGERNDAGSQSNSSVFKRNCYPRSKGRCFCLDDSGDTRYYEKEESSNCRVSPAQ</sequence>